<reference evidence="2 3" key="1">
    <citation type="submission" date="2023-07" db="EMBL/GenBank/DDBJ databases">
        <title>Sorghum-associated microbial communities from plants grown in Nebraska, USA.</title>
        <authorList>
            <person name="Schachtman D."/>
        </authorList>
    </citation>
    <scope>NUCLEOTIDE SEQUENCE [LARGE SCALE GENOMIC DNA]</scope>
    <source>
        <strain evidence="2 3">DS994</strain>
    </source>
</reference>
<name>A0ABT9UJW7_9MICC</name>
<evidence type="ECO:0000256" key="1">
    <source>
        <dbReference type="SAM" id="MobiDB-lite"/>
    </source>
</evidence>
<evidence type="ECO:0000313" key="2">
    <source>
        <dbReference type="EMBL" id="MDQ0119258.1"/>
    </source>
</evidence>
<evidence type="ECO:0000313" key="3">
    <source>
        <dbReference type="Proteomes" id="UP001226389"/>
    </source>
</evidence>
<comment type="caution">
    <text evidence="2">The sequence shown here is derived from an EMBL/GenBank/DDBJ whole genome shotgun (WGS) entry which is preliminary data.</text>
</comment>
<protein>
    <submittedName>
        <fullName evidence="2">Uncharacterized protein</fullName>
    </submittedName>
</protein>
<keyword evidence="3" id="KW-1185">Reference proteome</keyword>
<dbReference type="Proteomes" id="UP001226389">
    <property type="component" value="Unassembled WGS sequence"/>
</dbReference>
<feature type="region of interest" description="Disordered" evidence="1">
    <location>
        <begin position="1"/>
        <end position="53"/>
    </location>
</feature>
<sequence>MAEQSGSVLTRDRTPSSRKPALDAAAHHGNRRGKDGAPAASGGQRPRSACHIQIGPPSQRVLGARNVGSSRLSVRHWNLLSYARL</sequence>
<gene>
    <name evidence="2" type="ORF">J2T22_002453</name>
</gene>
<dbReference type="EMBL" id="JAUSSY010000008">
    <property type="protein sequence ID" value="MDQ0119258.1"/>
    <property type="molecule type" value="Genomic_DNA"/>
</dbReference>
<accession>A0ABT9UJW7</accession>
<organism evidence="2 3">
    <name type="scientific">Pseudarthrobacter defluvii</name>
    <dbReference type="NCBI Taxonomy" id="410837"/>
    <lineage>
        <taxon>Bacteria</taxon>
        <taxon>Bacillati</taxon>
        <taxon>Actinomycetota</taxon>
        <taxon>Actinomycetes</taxon>
        <taxon>Micrococcales</taxon>
        <taxon>Micrococcaceae</taxon>
        <taxon>Pseudarthrobacter</taxon>
    </lineage>
</organism>
<proteinExistence type="predicted"/>